<reference evidence="1 2" key="1">
    <citation type="submission" date="2020-02" db="EMBL/GenBank/DDBJ databases">
        <authorList>
            <person name="Zheng R.K."/>
            <person name="Sun C.M."/>
        </authorList>
    </citation>
    <scope>NUCLEOTIDE SEQUENCE [LARGE SCALE GENOMIC DNA]</scope>
    <source>
        <strain evidence="2">rifampicinis</strain>
    </source>
</reference>
<dbReference type="KEGG" id="pmet:G4Y79_06700"/>
<dbReference type="InterPro" id="IPR016064">
    <property type="entry name" value="NAD/diacylglycerol_kinase_sf"/>
</dbReference>
<accession>A0A7S8EBS4</accession>
<proteinExistence type="predicted"/>
<evidence type="ECO:0000313" key="1">
    <source>
        <dbReference type="EMBL" id="QPC84063.1"/>
    </source>
</evidence>
<dbReference type="Proteomes" id="UP000594468">
    <property type="component" value="Chromosome"/>
</dbReference>
<dbReference type="AlphaFoldDB" id="A0A7S8EBS4"/>
<organism evidence="1 2">
    <name type="scientific">Phototrophicus methaneseepsis</name>
    <dbReference type="NCBI Taxonomy" id="2710758"/>
    <lineage>
        <taxon>Bacteria</taxon>
        <taxon>Bacillati</taxon>
        <taxon>Chloroflexota</taxon>
        <taxon>Candidatus Thermofontia</taxon>
        <taxon>Phototrophicales</taxon>
        <taxon>Phototrophicaceae</taxon>
        <taxon>Phototrophicus</taxon>
    </lineage>
</organism>
<dbReference type="EMBL" id="CP062983">
    <property type="protein sequence ID" value="QPC84063.1"/>
    <property type="molecule type" value="Genomic_DNA"/>
</dbReference>
<dbReference type="RefSeq" id="WP_195172127.1">
    <property type="nucleotide sequence ID" value="NZ_CP062983.1"/>
</dbReference>
<evidence type="ECO:0000313" key="2">
    <source>
        <dbReference type="Proteomes" id="UP000594468"/>
    </source>
</evidence>
<protein>
    <submittedName>
        <fullName evidence="1">Uncharacterized protein</fullName>
    </submittedName>
</protein>
<sequence length="268" mass="29604">MTRTNNARNHALGNVLKNIFYTEQHTWQLHEWDRWGDGLGAITSALTSGADLIVAYGDHTLISDVANSIYLHDVPLAIVNDYNEQIASNLNPVIQLNTSELEKTLSAFAEERGETLWIDLGDMQDRRFLFHLYMSSAHPEHAATSTYQITVDDNSYSETGQACLISRRSQTQVSANGEGPSRPLFDVLILEDASAGSPAEILKRLDGKPNVSHHFAGSEIRIDASQEQNIFLDGNLDGTFDGNTMTGSSMYIKAIKKAIQIFLPDGSF</sequence>
<name>A0A7S8EBS4_9CHLR</name>
<dbReference type="SUPFAM" id="SSF111331">
    <property type="entry name" value="NAD kinase/diacylglycerol kinase-like"/>
    <property type="match status" value="1"/>
</dbReference>
<keyword evidence="2" id="KW-1185">Reference proteome</keyword>
<gene>
    <name evidence="1" type="ORF">G4Y79_06700</name>
</gene>